<dbReference type="InterPro" id="IPR022939">
    <property type="entry name" value="Nb(III)_bact/plant"/>
</dbReference>
<sequence>MVVPLRTDTPLALVPLSWLIGRWEGAGVLGHPARGETDTRFGQVVEFTHDGRDFLSYTSTTWALDEDGRTTDPLDVETGFWRPQPVDLDAPAPADGPRPVELEVLLTHPTGVVEILAGTARGPRIDLSTDVVARTTTAHEYTAGSRMYGLVEGDLLWALDVSLEGHPMRSYASARLKRVADHAPDAAAEEPGTPPAP</sequence>
<dbReference type="CDD" id="cd07828">
    <property type="entry name" value="lipocalin_heme-bd-THAP4-like"/>
    <property type="match status" value="1"/>
</dbReference>
<reference evidence="3 4" key="1">
    <citation type="submission" date="2024-07" db="EMBL/GenBank/DDBJ databases">
        <authorList>
            <person name="Thanompreechachai J."/>
            <person name="Duangmal K."/>
        </authorList>
    </citation>
    <scope>NUCLEOTIDE SEQUENCE [LARGE SCALE GENOMIC DNA]</scope>
    <source>
        <strain evidence="3 4">LSe6-4</strain>
    </source>
</reference>
<dbReference type="PANTHER" id="PTHR15854:SF4">
    <property type="entry name" value="PEROXYNITRITE ISOMERASE THAP4"/>
    <property type="match status" value="1"/>
</dbReference>
<keyword evidence="4" id="KW-1185">Reference proteome</keyword>
<dbReference type="SUPFAM" id="SSF50814">
    <property type="entry name" value="Lipocalins"/>
    <property type="match status" value="1"/>
</dbReference>
<comment type="caution">
    <text evidence="3">The sequence shown here is derived from an EMBL/GenBank/DDBJ whole genome shotgun (WGS) entry which is preliminary data.</text>
</comment>
<gene>
    <name evidence="3" type="ORF">AB2L27_11305</name>
</gene>
<dbReference type="Proteomes" id="UP001565927">
    <property type="component" value="Unassembled WGS sequence"/>
</dbReference>
<organism evidence="3 4">
    <name type="scientific">Kineococcus halophytocola</name>
    <dbReference type="NCBI Taxonomy" id="3234027"/>
    <lineage>
        <taxon>Bacteria</taxon>
        <taxon>Bacillati</taxon>
        <taxon>Actinomycetota</taxon>
        <taxon>Actinomycetes</taxon>
        <taxon>Kineosporiales</taxon>
        <taxon>Kineosporiaceae</taxon>
        <taxon>Kineococcus</taxon>
    </lineage>
</organism>
<dbReference type="InterPro" id="IPR014878">
    <property type="entry name" value="THAP4-like_heme-bd"/>
</dbReference>
<comment type="caution">
    <text evidence="1">Lacks the conserved His residue that binds heme iron in the nitrobindin family.</text>
</comment>
<protein>
    <recommendedName>
        <fullName evidence="1">Ferric nitrobindin-like protein</fullName>
    </recommendedName>
</protein>
<feature type="short sequence motif" description="GXWXGXG" evidence="1">
    <location>
        <begin position="21"/>
        <end position="27"/>
    </location>
</feature>
<dbReference type="PANTHER" id="PTHR15854">
    <property type="entry name" value="THAP4 PROTEIN"/>
    <property type="match status" value="1"/>
</dbReference>
<name>A0ABV4H1A6_9ACTN</name>
<evidence type="ECO:0000313" key="4">
    <source>
        <dbReference type="Proteomes" id="UP001565927"/>
    </source>
</evidence>
<dbReference type="Pfam" id="PF08768">
    <property type="entry name" value="THAP4_heme-bd"/>
    <property type="match status" value="1"/>
</dbReference>
<evidence type="ECO:0000259" key="2">
    <source>
        <dbReference type="Pfam" id="PF08768"/>
    </source>
</evidence>
<comment type="caution">
    <text evidence="1">Lacks conserved residue(s) required for the propagation of feature annotation.</text>
</comment>
<feature type="domain" description="THAP4-like heme-binding" evidence="2">
    <location>
        <begin position="13"/>
        <end position="178"/>
    </location>
</feature>
<evidence type="ECO:0000313" key="3">
    <source>
        <dbReference type="EMBL" id="MEZ0165345.1"/>
    </source>
</evidence>
<dbReference type="RefSeq" id="WP_370441564.1">
    <property type="nucleotide sequence ID" value="NZ_JBGFTU010000011.1"/>
</dbReference>
<dbReference type="EMBL" id="JBGFTU010000011">
    <property type="protein sequence ID" value="MEZ0165345.1"/>
    <property type="molecule type" value="Genomic_DNA"/>
</dbReference>
<dbReference type="HAMAP" id="MF_01297">
    <property type="entry name" value="nitrobindin"/>
    <property type="match status" value="1"/>
</dbReference>
<dbReference type="Gene3D" id="2.40.128.20">
    <property type="match status" value="1"/>
</dbReference>
<evidence type="ECO:0000256" key="1">
    <source>
        <dbReference type="HAMAP-Rule" id="MF_01297"/>
    </source>
</evidence>
<accession>A0ABV4H1A6</accession>
<dbReference type="InterPro" id="IPR045165">
    <property type="entry name" value="Nitrobindin"/>
</dbReference>
<comment type="similarity">
    <text evidence="1">Belongs to the nitrobindin family.</text>
</comment>
<dbReference type="InterPro" id="IPR012674">
    <property type="entry name" value="Calycin"/>
</dbReference>
<proteinExistence type="inferred from homology"/>